<feature type="coiled-coil region" evidence="2">
    <location>
        <begin position="125"/>
        <end position="155"/>
    </location>
</feature>
<dbReference type="Pfam" id="PF00072">
    <property type="entry name" value="Response_reg"/>
    <property type="match status" value="1"/>
</dbReference>
<dbReference type="InterPro" id="IPR043128">
    <property type="entry name" value="Rev_trsase/Diguanyl_cyclase"/>
</dbReference>
<dbReference type="PROSITE" id="PS50110">
    <property type="entry name" value="RESPONSE_REGULATORY"/>
    <property type="match status" value="1"/>
</dbReference>
<evidence type="ECO:0000259" key="5">
    <source>
        <dbReference type="PROSITE" id="PS50887"/>
    </source>
</evidence>
<dbReference type="Gene3D" id="3.30.70.270">
    <property type="match status" value="1"/>
</dbReference>
<dbReference type="NCBIfam" id="TIGR00254">
    <property type="entry name" value="GGDEF"/>
    <property type="match status" value="1"/>
</dbReference>
<dbReference type="EMBL" id="JABFUC010000004">
    <property type="protein sequence ID" value="MCG6657416.1"/>
    <property type="molecule type" value="Genomic_DNA"/>
</dbReference>
<reference evidence="6 7" key="1">
    <citation type="submission" date="2020-05" db="EMBL/GenBank/DDBJ databases">
        <title>Comparative genomic analysis of denitrifying bacteria from Halomonas genus.</title>
        <authorList>
            <person name="Wang L."/>
            <person name="Shao Z."/>
        </authorList>
    </citation>
    <scope>NUCLEOTIDE SEQUENCE [LARGE SCALE GENOMIC DNA]</scope>
    <source>
        <strain evidence="6 7">A4</strain>
    </source>
</reference>
<dbReference type="Pfam" id="PF00990">
    <property type="entry name" value="GGDEF"/>
    <property type="match status" value="1"/>
</dbReference>
<dbReference type="CDD" id="cd19920">
    <property type="entry name" value="REC_PA4781-like"/>
    <property type="match status" value="1"/>
</dbReference>
<keyword evidence="1" id="KW-0597">Phosphoprotein</keyword>
<dbReference type="PROSITE" id="PS50883">
    <property type="entry name" value="EAL"/>
    <property type="match status" value="1"/>
</dbReference>
<dbReference type="RefSeq" id="WP_238976551.1">
    <property type="nucleotide sequence ID" value="NZ_JABFUC010000004.1"/>
</dbReference>
<evidence type="ECO:0000313" key="6">
    <source>
        <dbReference type="EMBL" id="MCG6657416.1"/>
    </source>
</evidence>
<name>A0ABS9P756_9GAMM</name>
<evidence type="ECO:0000313" key="7">
    <source>
        <dbReference type="Proteomes" id="UP000814385"/>
    </source>
</evidence>
<dbReference type="InterPro" id="IPR000160">
    <property type="entry name" value="GGDEF_dom"/>
</dbReference>
<gene>
    <name evidence="6" type="ORF">HOP52_06505</name>
</gene>
<organism evidence="6 7">
    <name type="scientific">Billgrantia campisalis</name>
    <dbReference type="NCBI Taxonomy" id="74661"/>
    <lineage>
        <taxon>Bacteria</taxon>
        <taxon>Pseudomonadati</taxon>
        <taxon>Pseudomonadota</taxon>
        <taxon>Gammaproteobacteria</taxon>
        <taxon>Oceanospirillales</taxon>
        <taxon>Halomonadaceae</taxon>
        <taxon>Billgrantia</taxon>
    </lineage>
</organism>
<evidence type="ECO:0000256" key="2">
    <source>
        <dbReference type="SAM" id="Coils"/>
    </source>
</evidence>
<dbReference type="CDD" id="cd01948">
    <property type="entry name" value="EAL"/>
    <property type="match status" value="1"/>
</dbReference>
<dbReference type="Pfam" id="PF00563">
    <property type="entry name" value="EAL"/>
    <property type="match status" value="1"/>
</dbReference>
<dbReference type="Gene3D" id="3.20.20.450">
    <property type="entry name" value="EAL domain"/>
    <property type="match status" value="1"/>
</dbReference>
<dbReference type="InterPro" id="IPR029787">
    <property type="entry name" value="Nucleotide_cyclase"/>
</dbReference>
<dbReference type="SUPFAM" id="SSF141868">
    <property type="entry name" value="EAL domain-like"/>
    <property type="match status" value="1"/>
</dbReference>
<dbReference type="Gene3D" id="6.10.250.690">
    <property type="match status" value="1"/>
</dbReference>
<feature type="domain" description="GGDEF" evidence="5">
    <location>
        <begin position="190"/>
        <end position="324"/>
    </location>
</feature>
<feature type="domain" description="Response regulatory" evidence="3">
    <location>
        <begin position="11"/>
        <end position="127"/>
    </location>
</feature>
<proteinExistence type="predicted"/>
<dbReference type="SMART" id="SM00267">
    <property type="entry name" value="GGDEF"/>
    <property type="match status" value="1"/>
</dbReference>
<protein>
    <submittedName>
        <fullName evidence="6">EAL domain-containing protein</fullName>
    </submittedName>
</protein>
<dbReference type="InterPro" id="IPR001633">
    <property type="entry name" value="EAL_dom"/>
</dbReference>
<feature type="modified residue" description="4-aspartylphosphate" evidence="1">
    <location>
        <position position="60"/>
    </location>
</feature>
<dbReference type="SMART" id="SM00448">
    <property type="entry name" value="REC"/>
    <property type="match status" value="1"/>
</dbReference>
<evidence type="ECO:0000259" key="4">
    <source>
        <dbReference type="PROSITE" id="PS50883"/>
    </source>
</evidence>
<dbReference type="PROSITE" id="PS50887">
    <property type="entry name" value="GGDEF"/>
    <property type="match status" value="1"/>
</dbReference>
<dbReference type="InterPro" id="IPR011006">
    <property type="entry name" value="CheY-like_superfamily"/>
</dbReference>
<keyword evidence="2" id="KW-0175">Coiled coil</keyword>
<dbReference type="PANTHER" id="PTHR44757">
    <property type="entry name" value="DIGUANYLATE CYCLASE DGCP"/>
    <property type="match status" value="1"/>
</dbReference>
<keyword evidence="7" id="KW-1185">Reference proteome</keyword>
<dbReference type="CDD" id="cd01949">
    <property type="entry name" value="GGDEF"/>
    <property type="match status" value="1"/>
</dbReference>
<dbReference type="SUPFAM" id="SSF55073">
    <property type="entry name" value="Nucleotide cyclase"/>
    <property type="match status" value="1"/>
</dbReference>
<dbReference type="PANTHER" id="PTHR44757:SF2">
    <property type="entry name" value="BIOFILM ARCHITECTURE MAINTENANCE PROTEIN MBAA"/>
    <property type="match status" value="1"/>
</dbReference>
<accession>A0ABS9P756</accession>
<dbReference type="InterPro" id="IPR001789">
    <property type="entry name" value="Sig_transdc_resp-reg_receiver"/>
</dbReference>
<dbReference type="SMART" id="SM00052">
    <property type="entry name" value="EAL"/>
    <property type="match status" value="1"/>
</dbReference>
<sequence>MKDVGGTPSHTILVVDDMPANLRLVVGLLQANGFLAVVAEDGEESVQRADYVRPDLILLDVKLPGIDGFEVCRRLKANPHTSDIPVIFMTVLDDEHDKVTGFAVGGVDYVTKPFHPAELIARVRAHLALRTTQQLTEQNQRLQREIRKREEAESRLQFQATHDALTGLPNRHLLLDRLEQAIASAQRDGQCFVVCLIDLDRFKRINDGFGHAAGDKLLKILAGRLSACLRKSDTAARLAGDEFVLLLRYQGTIPQAQSTIQRVAAAIAQPVRLGAHREITVTCSLGCSAFPSDATRADDLLRFADCAMYRAKEVGRDNLQLYNADLRCSLEERLWLEGELQRAVAEEAFTLHYQPQVDINSGKICGMEALLRWYIPERGYIAPSRFIPVAEEVGLIGVIGEWALRQACLQNKAWQQAGLPRMRVAVNLSGHQLTRGDIETVVERTLTETGLDPAWLELELTEGISMGDPEHVINVMTRLKAMGVSLAIDDFGTGYSNLQYLKRFPVDRLKLDGSFVREMTDCPRTLAIVDAIIAMSHRLDLKVVAEMVETAEQVRLLADHECDQAQGYYFSAALPAEQFTVLLQAGSVLV</sequence>
<dbReference type="InterPro" id="IPR035919">
    <property type="entry name" value="EAL_sf"/>
</dbReference>
<comment type="caution">
    <text evidence="6">The sequence shown here is derived from an EMBL/GenBank/DDBJ whole genome shotgun (WGS) entry which is preliminary data.</text>
</comment>
<dbReference type="Proteomes" id="UP000814385">
    <property type="component" value="Unassembled WGS sequence"/>
</dbReference>
<dbReference type="SUPFAM" id="SSF52172">
    <property type="entry name" value="CheY-like"/>
    <property type="match status" value="1"/>
</dbReference>
<dbReference type="Gene3D" id="3.40.50.2300">
    <property type="match status" value="1"/>
</dbReference>
<dbReference type="InterPro" id="IPR052155">
    <property type="entry name" value="Biofilm_reg_signaling"/>
</dbReference>
<feature type="domain" description="EAL" evidence="4">
    <location>
        <begin position="333"/>
        <end position="587"/>
    </location>
</feature>
<evidence type="ECO:0000256" key="1">
    <source>
        <dbReference type="PROSITE-ProRule" id="PRU00169"/>
    </source>
</evidence>
<evidence type="ECO:0000259" key="3">
    <source>
        <dbReference type="PROSITE" id="PS50110"/>
    </source>
</evidence>